<gene>
    <name evidence="1" type="ORF">SAMN05216255_0422</name>
</gene>
<protein>
    <submittedName>
        <fullName evidence="1">Glucosylglycerol phosphatase</fullName>
    </submittedName>
</protein>
<evidence type="ECO:0000313" key="2">
    <source>
        <dbReference type="Proteomes" id="UP000242915"/>
    </source>
</evidence>
<reference evidence="2" key="1">
    <citation type="submission" date="2017-06" db="EMBL/GenBank/DDBJ databases">
        <authorList>
            <person name="Varghese N."/>
            <person name="Submissions S."/>
        </authorList>
    </citation>
    <scope>NUCLEOTIDE SEQUENCE [LARGE SCALE GENOMIC DNA]</scope>
    <source>
        <strain evidence="2">CIP 108523</strain>
    </source>
</reference>
<accession>A0A238ZIY0</accession>
<proteinExistence type="predicted"/>
<evidence type="ECO:0000313" key="1">
    <source>
        <dbReference type="EMBL" id="SNR82664.1"/>
    </source>
</evidence>
<dbReference type="NCBIfam" id="TIGR02399">
    <property type="entry name" value="salt_tol_Pase"/>
    <property type="match status" value="1"/>
</dbReference>
<dbReference type="GO" id="GO:0050530">
    <property type="term" value="F:glucosylglycerol 3-phosphatase activity"/>
    <property type="evidence" value="ECO:0007669"/>
    <property type="project" value="InterPro"/>
</dbReference>
<organism evidence="1 2">
    <name type="scientific">Pseudomonas segetis</name>
    <dbReference type="NCBI Taxonomy" id="298908"/>
    <lineage>
        <taxon>Bacteria</taxon>
        <taxon>Pseudomonadati</taxon>
        <taxon>Pseudomonadota</taxon>
        <taxon>Gammaproteobacteria</taxon>
        <taxon>Pseudomonadales</taxon>
        <taxon>Pseudomonadaceae</taxon>
        <taxon>Pseudomonas</taxon>
    </lineage>
</organism>
<dbReference type="RefSeq" id="WP_089358638.1">
    <property type="nucleotide sequence ID" value="NZ_FZOG01000001.1"/>
</dbReference>
<sequence length="424" mass="46325">MLDYQTGYSLDSTELLNSLATTERLLIVQDLDGVCMGLVRDPLTRVIERDYIEAAARLAGRFYVLTNGEHIGRRGVNSIVEKSVGDAAQARERGLYLPGLAAGGVQFQDRFARVSHPGISEAELRFLQQVPARSESFLRSLLASSPYGLDDRLISELVASAVLDNRVSPTLNINVLYQHFNAQPDIYRQLQQDIAAFMTSLHGQAAEQGLGASFFTHYAPNSGRDAAGHERLKLGADNHAGTTDFQFMLSGAVKEVGLLVLLNHYYFAQTASYPLGEDFNARQAPGTQAELLTLALDKFDPQLMPRIVGVGDTVSSIAQPGLQAFSRGGSDRGFLHLVQALGEAFASDNKVVYIDSSAGEVRRPGVDVEFLQRRLAEPDLAPWPALQGISDPADPLRLDVIFGGGHQQYVEFFCELAERLDRTA</sequence>
<name>A0A238ZIY0_9PSED</name>
<dbReference type="Pfam" id="PF09506">
    <property type="entry name" value="Salt_tol_Pase"/>
    <property type="match status" value="1"/>
</dbReference>
<dbReference type="AlphaFoldDB" id="A0A238ZIY0"/>
<dbReference type="InterPro" id="IPR012765">
    <property type="entry name" value="GGPPase"/>
</dbReference>
<dbReference type="EMBL" id="FZOG01000001">
    <property type="protein sequence ID" value="SNR82664.1"/>
    <property type="molecule type" value="Genomic_DNA"/>
</dbReference>
<dbReference type="Proteomes" id="UP000242915">
    <property type="component" value="Unassembled WGS sequence"/>
</dbReference>
<keyword evidence="2" id="KW-1185">Reference proteome</keyword>